<sequence length="51" mass="5842">MFARMPEHRRSRAKTCSSECRRRGWSGQDLSTYSREETETVSSGSFKVVGL</sequence>
<evidence type="ECO:0000313" key="1">
    <source>
        <dbReference type="EMBL" id="KUJ24254.1"/>
    </source>
</evidence>
<organism evidence="1 2">
    <name type="scientific">Mollisia scopiformis</name>
    <name type="common">Conifer needle endophyte fungus</name>
    <name type="synonym">Phialocephala scopiformis</name>
    <dbReference type="NCBI Taxonomy" id="149040"/>
    <lineage>
        <taxon>Eukaryota</taxon>
        <taxon>Fungi</taxon>
        <taxon>Dikarya</taxon>
        <taxon>Ascomycota</taxon>
        <taxon>Pezizomycotina</taxon>
        <taxon>Leotiomycetes</taxon>
        <taxon>Helotiales</taxon>
        <taxon>Mollisiaceae</taxon>
        <taxon>Mollisia</taxon>
    </lineage>
</organism>
<keyword evidence="2" id="KW-1185">Reference proteome</keyword>
<evidence type="ECO:0000313" key="2">
    <source>
        <dbReference type="Proteomes" id="UP000070700"/>
    </source>
</evidence>
<reference evidence="1 2" key="1">
    <citation type="submission" date="2015-10" db="EMBL/GenBank/DDBJ databases">
        <title>Full genome of DAOMC 229536 Phialocephala scopiformis, a fungal endophyte of spruce producing the potent anti-insectan compound rugulosin.</title>
        <authorList>
            <consortium name="DOE Joint Genome Institute"/>
            <person name="Walker A.K."/>
            <person name="Frasz S.L."/>
            <person name="Seifert K.A."/>
            <person name="Miller J.D."/>
            <person name="Mondo S.J."/>
            <person name="Labutti K."/>
            <person name="Lipzen A."/>
            <person name="Dockter R."/>
            <person name="Kennedy M."/>
            <person name="Grigoriev I.V."/>
            <person name="Spatafora J.W."/>
        </authorList>
    </citation>
    <scope>NUCLEOTIDE SEQUENCE [LARGE SCALE GENOMIC DNA]</scope>
    <source>
        <strain evidence="1 2">CBS 120377</strain>
    </source>
</reference>
<name>A0A194XW60_MOLSC</name>
<dbReference type="Proteomes" id="UP000070700">
    <property type="component" value="Unassembled WGS sequence"/>
</dbReference>
<dbReference type="RefSeq" id="XP_018078609.1">
    <property type="nucleotide sequence ID" value="XM_018213871.1"/>
</dbReference>
<dbReference type="KEGG" id="psco:LY89DRAFT_679437"/>
<dbReference type="EMBL" id="KQ947404">
    <property type="protein sequence ID" value="KUJ24254.1"/>
    <property type="molecule type" value="Genomic_DNA"/>
</dbReference>
<dbReference type="InParanoid" id="A0A194XW60"/>
<protein>
    <submittedName>
        <fullName evidence="1">Uncharacterized protein</fullName>
    </submittedName>
</protein>
<gene>
    <name evidence="1" type="ORF">LY89DRAFT_679437</name>
</gene>
<dbReference type="GeneID" id="28823597"/>
<dbReference type="AlphaFoldDB" id="A0A194XW60"/>
<accession>A0A194XW60</accession>
<proteinExistence type="predicted"/>